<dbReference type="GO" id="GO:0043683">
    <property type="term" value="P:type IV pilus assembly"/>
    <property type="evidence" value="ECO:0007669"/>
    <property type="project" value="InterPro"/>
</dbReference>
<dbReference type="Gene3D" id="3.30.700.10">
    <property type="entry name" value="Glycoprotein, Type 4 Pilin"/>
    <property type="match status" value="1"/>
</dbReference>
<feature type="transmembrane region" description="Helical" evidence="2">
    <location>
        <begin position="20"/>
        <end position="40"/>
    </location>
</feature>
<dbReference type="EMBL" id="SNXS01000003">
    <property type="protein sequence ID" value="TDP71620.1"/>
    <property type="molecule type" value="Genomic_DNA"/>
</dbReference>
<reference evidence="3 4" key="1">
    <citation type="submission" date="2019-03" db="EMBL/GenBank/DDBJ databases">
        <title>Genomic Encyclopedia of Type Strains, Phase IV (KMG-IV): sequencing the most valuable type-strain genomes for metagenomic binning, comparative biology and taxonomic classification.</title>
        <authorList>
            <person name="Goeker M."/>
        </authorList>
    </citation>
    <scope>NUCLEOTIDE SEQUENCE [LARGE SCALE GENOMIC DNA]</scope>
    <source>
        <strain evidence="3 4">DSM 16998</strain>
    </source>
</reference>
<dbReference type="InParanoid" id="A0A4R6QNA3"/>
<gene>
    <name evidence="3" type="ORF">DES47_103602</name>
</gene>
<organism evidence="3 4">
    <name type="scientific">Roseateles toxinivorans</name>
    <dbReference type="NCBI Taxonomy" id="270368"/>
    <lineage>
        <taxon>Bacteria</taxon>
        <taxon>Pseudomonadati</taxon>
        <taxon>Pseudomonadota</taxon>
        <taxon>Betaproteobacteria</taxon>
        <taxon>Burkholderiales</taxon>
        <taxon>Sphaerotilaceae</taxon>
        <taxon>Roseateles</taxon>
    </lineage>
</organism>
<dbReference type="InterPro" id="IPR045584">
    <property type="entry name" value="Pilin-like"/>
</dbReference>
<dbReference type="GO" id="GO:0015627">
    <property type="term" value="C:type II protein secretion system complex"/>
    <property type="evidence" value="ECO:0007669"/>
    <property type="project" value="InterPro"/>
</dbReference>
<dbReference type="SUPFAM" id="SSF54523">
    <property type="entry name" value="Pili subunits"/>
    <property type="match status" value="1"/>
</dbReference>
<dbReference type="GO" id="GO:0015628">
    <property type="term" value="P:protein secretion by the type II secretion system"/>
    <property type="evidence" value="ECO:0007669"/>
    <property type="project" value="InterPro"/>
</dbReference>
<dbReference type="NCBIfam" id="TIGR02532">
    <property type="entry name" value="IV_pilin_GFxxxE"/>
    <property type="match status" value="1"/>
</dbReference>
<sequence>MPAALVVRTLARPNRGFTLVEVATVCVIVAIIAAIALPSFNSYLRRGKRHDAITALTRLQQAQSSYQYQNGRYAGDLAALGLPAHSLEGLYSLQINSSGADGYSATATAAPGSAQAKDGDCRALRLTVSPSGTDYGPRASCWNR</sequence>
<dbReference type="InterPro" id="IPR012902">
    <property type="entry name" value="N_methyl_site"/>
</dbReference>
<dbReference type="AlphaFoldDB" id="A0A4R6QNA3"/>
<keyword evidence="2" id="KW-0812">Transmembrane</keyword>
<protein>
    <submittedName>
        <fullName evidence="3">Type IV pilus assembly protein PilE</fullName>
    </submittedName>
</protein>
<keyword evidence="1" id="KW-0488">Methylation</keyword>
<dbReference type="Pfam" id="PF16732">
    <property type="entry name" value="ComP_DUS"/>
    <property type="match status" value="1"/>
</dbReference>
<proteinExistence type="predicted"/>
<dbReference type="RefSeq" id="WP_133701382.1">
    <property type="nucleotide sequence ID" value="NZ_SNXS01000003.1"/>
</dbReference>
<evidence type="ECO:0000256" key="1">
    <source>
        <dbReference type="ARBA" id="ARBA00022481"/>
    </source>
</evidence>
<evidence type="ECO:0000256" key="2">
    <source>
        <dbReference type="SAM" id="Phobius"/>
    </source>
</evidence>
<dbReference type="PRINTS" id="PR00813">
    <property type="entry name" value="BCTERIALGSPG"/>
</dbReference>
<keyword evidence="4" id="KW-1185">Reference proteome</keyword>
<dbReference type="Proteomes" id="UP000295361">
    <property type="component" value="Unassembled WGS sequence"/>
</dbReference>
<keyword evidence="2" id="KW-0472">Membrane</keyword>
<name>A0A4R6QNA3_9BURK</name>
<comment type="caution">
    <text evidence="3">The sequence shown here is derived from an EMBL/GenBank/DDBJ whole genome shotgun (WGS) entry which is preliminary data.</text>
</comment>
<dbReference type="InterPro" id="IPR000983">
    <property type="entry name" value="Bac_GSPG_pilin"/>
</dbReference>
<dbReference type="Pfam" id="PF07963">
    <property type="entry name" value="N_methyl"/>
    <property type="match status" value="1"/>
</dbReference>
<evidence type="ECO:0000313" key="4">
    <source>
        <dbReference type="Proteomes" id="UP000295361"/>
    </source>
</evidence>
<keyword evidence="2" id="KW-1133">Transmembrane helix</keyword>
<accession>A0A4R6QNA3</accession>
<evidence type="ECO:0000313" key="3">
    <source>
        <dbReference type="EMBL" id="TDP71620.1"/>
    </source>
</evidence>
<dbReference type="InterPro" id="IPR031982">
    <property type="entry name" value="PilE-like"/>
</dbReference>